<proteinExistence type="inferred from homology"/>
<dbReference type="Pfam" id="PF04984">
    <property type="entry name" value="Phage_sheath_1"/>
    <property type="match status" value="1"/>
</dbReference>
<reference evidence="4 5" key="1">
    <citation type="submission" date="2018-03" db="EMBL/GenBank/DDBJ databases">
        <title>Genomic Encyclopedia of Archaeal and Bacterial Type Strains, Phase II (KMG-II): from individual species to whole genera.</title>
        <authorList>
            <person name="Goeker M."/>
        </authorList>
    </citation>
    <scope>NUCLEOTIDE SEQUENCE [LARGE SCALE GENOMIC DNA]</scope>
    <source>
        <strain evidence="4 5">DSM 27929</strain>
    </source>
</reference>
<dbReference type="InterPro" id="IPR035089">
    <property type="entry name" value="Phage_sheath_subtilisin"/>
</dbReference>
<dbReference type="InterPro" id="IPR052042">
    <property type="entry name" value="Tail_sheath_structural"/>
</dbReference>
<organism evidence="4 5">
    <name type="scientific">Mongoliibacter ruber</name>
    <dbReference type="NCBI Taxonomy" id="1750599"/>
    <lineage>
        <taxon>Bacteria</taxon>
        <taxon>Pseudomonadati</taxon>
        <taxon>Bacteroidota</taxon>
        <taxon>Cytophagia</taxon>
        <taxon>Cytophagales</taxon>
        <taxon>Cyclobacteriaceae</taxon>
        <taxon>Mongoliibacter</taxon>
    </lineage>
</organism>
<evidence type="ECO:0000313" key="4">
    <source>
        <dbReference type="EMBL" id="PRY89839.1"/>
    </source>
</evidence>
<dbReference type="Proteomes" id="UP000238157">
    <property type="component" value="Unassembled WGS sequence"/>
</dbReference>
<evidence type="ECO:0000259" key="3">
    <source>
        <dbReference type="Pfam" id="PF17482"/>
    </source>
</evidence>
<evidence type="ECO:0000313" key="5">
    <source>
        <dbReference type="Proteomes" id="UP000238157"/>
    </source>
</evidence>
<gene>
    <name evidence="4" type="ORF">CLW00_102315</name>
</gene>
<dbReference type="EMBL" id="PVTR01000002">
    <property type="protein sequence ID" value="PRY89839.1"/>
    <property type="molecule type" value="Genomic_DNA"/>
</dbReference>
<dbReference type="AlphaFoldDB" id="A0A2T0WT23"/>
<dbReference type="Pfam" id="PF17482">
    <property type="entry name" value="Phage_sheath_1C"/>
    <property type="match status" value="1"/>
</dbReference>
<dbReference type="OrthoDB" id="9767864at2"/>
<dbReference type="RefSeq" id="WP_106132520.1">
    <property type="nucleotide sequence ID" value="NZ_PVTR01000002.1"/>
</dbReference>
<dbReference type="PANTHER" id="PTHR35861:SF1">
    <property type="entry name" value="PHAGE TAIL SHEATH PROTEIN"/>
    <property type="match status" value="1"/>
</dbReference>
<evidence type="ECO:0000256" key="1">
    <source>
        <dbReference type="ARBA" id="ARBA00008005"/>
    </source>
</evidence>
<evidence type="ECO:0000259" key="2">
    <source>
        <dbReference type="Pfam" id="PF04984"/>
    </source>
</evidence>
<comment type="caution">
    <text evidence="4">The sequence shown here is derived from an EMBL/GenBank/DDBJ whole genome shotgun (WGS) entry which is preliminary data.</text>
</comment>
<dbReference type="InterPro" id="IPR020287">
    <property type="entry name" value="Tail_sheath_C"/>
</dbReference>
<evidence type="ECO:0008006" key="6">
    <source>
        <dbReference type="Google" id="ProtNLM"/>
    </source>
</evidence>
<sequence>MDKSNPRHRLKFRNPGVYVEEVSLQPKSIAEAETAIPVFIGYTQLSEGKAGADLKGVPQFISSVQEYVDFFGTAGKEQGLSLKITQSPGGAESIQAQVSNPHACLLYYSIQAFFANGGSKCFVISVGNSGQKPQLRDYMAGFLESKKEARITILCFPDVVGLLEESDYYQLMGEAMLQCHKLRNRFLLVDLHSPEADNLQTLDRFRNLMTQTEGRQFSTAYYPYINSQLDYSFQPEDVLVHLLGNKGHNRPQTINLLALRRQNESKFNDCIAVIRKTLRPVLPPSPYVAGVYARVDRQRGVWKAPANVVLKAAQGLTANVNNQEQARFNVDSIGGKSVNVIREFPGRGILVWGARTLAGNDNEWRYVPVRRLFIMIESSVKAELKKMVLEPNDTNTWIKVRSMTENFLQELWRKGALFGMKSEEAFFVRIGLGQTMTTQDIIDGKMIMELGLSAIRPSEFLVLRITQNMKAT</sequence>
<keyword evidence="5" id="KW-1185">Reference proteome</keyword>
<dbReference type="PANTHER" id="PTHR35861">
    <property type="match status" value="1"/>
</dbReference>
<accession>A0A2T0WT23</accession>
<name>A0A2T0WT23_9BACT</name>
<feature type="domain" description="Tail sheath protein C-terminal" evidence="3">
    <location>
        <begin position="361"/>
        <end position="466"/>
    </location>
</feature>
<feature type="domain" description="Tail sheath protein subtilisin-like" evidence="2">
    <location>
        <begin position="281"/>
        <end position="357"/>
    </location>
</feature>
<dbReference type="Gene3D" id="3.40.50.11780">
    <property type="match status" value="1"/>
</dbReference>
<comment type="similarity">
    <text evidence="1">Belongs to the myoviridae tail sheath protein family.</text>
</comment>
<protein>
    <recommendedName>
        <fullName evidence="6">Tail sheath protein C-terminal domain-containing protein</fullName>
    </recommendedName>
</protein>